<protein>
    <submittedName>
        <fullName evidence="1">RNA-dependent RNA polymerase</fullName>
    </submittedName>
</protein>
<keyword evidence="1" id="KW-0696">RNA-directed RNA polymerase</keyword>
<accession>A0ACA7IU70</accession>
<sequence>MKNNTYIIYKTICNIFLNIKDGSFVIGLILKRIHSLIKNNGTLYTVTYLKQARLHVTRFYCGSPLKVNDKNVSLDKSGYPIIFKETKKYINGSLFERKFLFTLINISRTIKPKKNEIIPINLNPITDSFSGSNPILDKRILKQVIKDLNIGLKIKNLELNDLKLTTKAGPHGPQTLSSLYTLKRYTKTLVSATCGLLSSEVYSYFKDCYTHVLRNDDEFKPCGSRHTSDLRRLSIVKDPECKMRVIAMFDWFSQITLKALSDSLFQALKCIDSDRTYTQDPKFHFVPDLKHKLWSIDLTSATDRFPIITQKQILGILTNTCLADDWADIMVSEPCSFQGQSLYYKVGQPMGAHSSWPMFTLSHHILVRYCGILNGLTNFNKYIMLGDDIVINNDKVAKTYIRLLRVLGVETSKAKTHVSKHTYEFAKRWIDLRLAEVTGLPVKGIIDNNKNISICFQILFDYINKGNSVNHQNALTFDVAKFLYKIQDFTKPCYGFRKILKIIIPISFFMRLRFGMLTNEELRNQISLWTSKNQFIIGGSEKLFRDEIKRLFNLVYINILGKSSQMTAEFYHKILEFVELEDNFLEDSSHPILLVINNYLEEMVEKSDPSKQMSMTLKDMCDALPLLDIESIMSHQRNKILLMNNNTKMAHKFVSMVKSLDYDKPVEVNYNALQGMGNMRSTLQRFQRNYL</sequence>
<keyword evidence="1" id="KW-0808">Transferase</keyword>
<reference evidence="1" key="1">
    <citation type="journal article" date="2012" name="Fungal Biol.">
        <title>Occurrence of two different species of mitoviruses in the European race of Gremmeniella abietina var. abietina, both hosted by the genetically unique Spanish population.</title>
        <authorList>
            <person name="Botella L."/>
            <person name="Tuomivirta T.T."/>
            <person name="Vervuurt S."/>
            <person name="Diez J.J."/>
            <person name="Hantula J."/>
        </authorList>
    </citation>
    <scope>NUCLEOTIDE SEQUENCE</scope>
</reference>
<organism evidence="1">
    <name type="scientific">Gremmeniella abietina mitovirus 2</name>
    <dbReference type="NCBI Taxonomy" id="3070915"/>
    <lineage>
        <taxon>Viruses</taxon>
        <taxon>Riboviria</taxon>
        <taxon>Orthornavirae</taxon>
        <taxon>Lenarviricota</taxon>
        <taxon>Howeltoviricetes</taxon>
        <taxon>Cryppavirales</taxon>
        <taxon>Mitoviridae</taxon>
        <taxon>Unuamitovirus</taxon>
        <taxon>Unuamitovirus grab2</taxon>
    </lineage>
</organism>
<proteinExistence type="predicted"/>
<keyword evidence="1" id="KW-0548">Nucleotidyltransferase</keyword>
<name>A0ACA7IU70_9VIRU</name>
<dbReference type="EMBL" id="JN654496">
    <property type="protein sequence ID" value="AEY76153.1"/>
    <property type="molecule type" value="Genomic_RNA"/>
</dbReference>
<evidence type="ECO:0000313" key="1">
    <source>
        <dbReference type="EMBL" id="AEY76153.1"/>
    </source>
</evidence>